<reference evidence="4 5" key="1">
    <citation type="journal article" date="2014" name="Nat. Commun.">
        <title>Molecular traces of alternative social organization in a termite genome.</title>
        <authorList>
            <person name="Terrapon N."/>
            <person name="Li C."/>
            <person name="Robertson H.M."/>
            <person name="Ji L."/>
            <person name="Meng X."/>
            <person name="Booth W."/>
            <person name="Chen Z."/>
            <person name="Childers C.P."/>
            <person name="Glastad K.M."/>
            <person name="Gokhale K."/>
            <person name="Gowin J."/>
            <person name="Gronenberg W."/>
            <person name="Hermansen R.A."/>
            <person name="Hu H."/>
            <person name="Hunt B.G."/>
            <person name="Huylmans A.K."/>
            <person name="Khalil S.M."/>
            <person name="Mitchell R.D."/>
            <person name="Munoz-Torres M.C."/>
            <person name="Mustard J.A."/>
            <person name="Pan H."/>
            <person name="Reese J.T."/>
            <person name="Scharf M.E."/>
            <person name="Sun F."/>
            <person name="Vogel H."/>
            <person name="Xiao J."/>
            <person name="Yang W."/>
            <person name="Yang Z."/>
            <person name="Yang Z."/>
            <person name="Zhou J."/>
            <person name="Zhu J."/>
            <person name="Brent C.S."/>
            <person name="Elsik C.G."/>
            <person name="Goodisman M.A."/>
            <person name="Liberles D.A."/>
            <person name="Roe R.M."/>
            <person name="Vargo E.L."/>
            <person name="Vilcinskas A."/>
            <person name="Wang J."/>
            <person name="Bornberg-Bauer E."/>
            <person name="Korb J."/>
            <person name="Zhang G."/>
            <person name="Liebig J."/>
        </authorList>
    </citation>
    <scope>NUCLEOTIDE SEQUENCE [LARGE SCALE GENOMIC DNA]</scope>
    <source>
        <tissue evidence="4">Whole organism</tissue>
    </source>
</reference>
<feature type="compositionally biased region" description="Acidic residues" evidence="1">
    <location>
        <begin position="189"/>
        <end position="198"/>
    </location>
</feature>
<dbReference type="PANTHER" id="PTHR47327:SF9">
    <property type="entry name" value="NO MECHANORECEPTOR POTENTIAL A, ISOFORM A"/>
    <property type="match status" value="1"/>
</dbReference>
<keyword evidence="2" id="KW-0812">Transmembrane</keyword>
<dbReference type="Proteomes" id="UP000027135">
    <property type="component" value="Unassembled WGS sequence"/>
</dbReference>
<dbReference type="InterPro" id="IPR052774">
    <property type="entry name" value="Celegans_DevNeuronal_Protein"/>
</dbReference>
<keyword evidence="5" id="KW-1185">Reference proteome</keyword>
<keyword evidence="2" id="KW-0472">Membrane</keyword>
<evidence type="ECO:0000256" key="2">
    <source>
        <dbReference type="SAM" id="Phobius"/>
    </source>
</evidence>
<feature type="domain" description="ZP" evidence="3">
    <location>
        <begin position="1"/>
        <end position="176"/>
    </location>
</feature>
<keyword evidence="2" id="KW-1133">Transmembrane helix</keyword>
<dbReference type="eggNOG" id="ENOG502RICB">
    <property type="taxonomic scope" value="Eukaryota"/>
</dbReference>
<accession>A0A067QVC1</accession>
<dbReference type="GO" id="GO:0009653">
    <property type="term" value="P:anatomical structure morphogenesis"/>
    <property type="evidence" value="ECO:0007669"/>
    <property type="project" value="TreeGrafter"/>
</dbReference>
<dbReference type="EMBL" id="KK852908">
    <property type="protein sequence ID" value="KDR13984.1"/>
    <property type="molecule type" value="Genomic_DNA"/>
</dbReference>
<evidence type="ECO:0000256" key="1">
    <source>
        <dbReference type="SAM" id="MobiDB-lite"/>
    </source>
</evidence>
<organism evidence="4 5">
    <name type="scientific">Zootermopsis nevadensis</name>
    <name type="common">Dampwood termite</name>
    <dbReference type="NCBI Taxonomy" id="136037"/>
    <lineage>
        <taxon>Eukaryota</taxon>
        <taxon>Metazoa</taxon>
        <taxon>Ecdysozoa</taxon>
        <taxon>Arthropoda</taxon>
        <taxon>Hexapoda</taxon>
        <taxon>Insecta</taxon>
        <taxon>Pterygota</taxon>
        <taxon>Neoptera</taxon>
        <taxon>Polyneoptera</taxon>
        <taxon>Dictyoptera</taxon>
        <taxon>Blattodea</taxon>
        <taxon>Blattoidea</taxon>
        <taxon>Termitoidae</taxon>
        <taxon>Termopsidae</taxon>
        <taxon>Zootermopsis</taxon>
    </lineage>
</organism>
<evidence type="ECO:0000313" key="4">
    <source>
        <dbReference type="EMBL" id="KDR13984.1"/>
    </source>
</evidence>
<dbReference type="PANTHER" id="PTHR47327">
    <property type="entry name" value="FI18240P1-RELATED"/>
    <property type="match status" value="1"/>
</dbReference>
<evidence type="ECO:0000313" key="5">
    <source>
        <dbReference type="Proteomes" id="UP000027135"/>
    </source>
</evidence>
<feature type="region of interest" description="Disordered" evidence="1">
    <location>
        <begin position="185"/>
        <end position="221"/>
    </location>
</feature>
<dbReference type="InParanoid" id="A0A067QVC1"/>
<sequence>MQETDKTVRVECSFDASDQTVSYAPSGTRDQEGGGISVSVPFRPSGTNIVTNTAPTPNVRMRIVTRSGQEASVVGLGEELQLKIEIDPSSAFGIFVRNLEARTDNGELLTLVDNVGCPRDHNIFPALQVERGGRDLFADFKAFRFPSTATVNFVATVQFCQDVCEPIRCSNGVHSFGRRRRSANNTLETDVEVPETESETNATEIEEHTTNAHPSLPESDRVENSTANIANMSQDEVDSVTEAAYENPDVDERENITVVPTTEANSSQKSDPELPNELPVQLKLVVGPNSLPEMPRGLKNSSVKGHMLTTMDNIVTGVRESGYPVGVTERDVYGEEEYVCTPKSLVIVSVLTLLLINVSMVIGFAIFYRVRKKVWKNGDAPGHNVAPVTVPEVLFRSVYGQLPPNPSFANLGYQLST</sequence>
<gene>
    <name evidence="4" type="ORF">L798_11945</name>
</gene>
<dbReference type="AlphaFoldDB" id="A0A067QVC1"/>
<name>A0A067QVC1_ZOONE</name>
<protein>
    <recommendedName>
        <fullName evidence="3">ZP domain-containing protein</fullName>
    </recommendedName>
</protein>
<proteinExistence type="predicted"/>
<dbReference type="InterPro" id="IPR001507">
    <property type="entry name" value="ZP_dom"/>
</dbReference>
<feature type="transmembrane region" description="Helical" evidence="2">
    <location>
        <begin position="345"/>
        <end position="368"/>
    </location>
</feature>
<evidence type="ECO:0000259" key="3">
    <source>
        <dbReference type="PROSITE" id="PS51034"/>
    </source>
</evidence>
<dbReference type="PROSITE" id="PS51034">
    <property type="entry name" value="ZP_2"/>
    <property type="match status" value="1"/>
</dbReference>
<dbReference type="STRING" id="136037.A0A067QVC1"/>